<comment type="caution">
    <text evidence="1">The sequence shown here is derived from an EMBL/GenBank/DDBJ whole genome shotgun (WGS) entry which is preliminary data.</text>
</comment>
<evidence type="ECO:0000313" key="1">
    <source>
        <dbReference type="EMBL" id="KAH7913764.1"/>
    </source>
</evidence>
<gene>
    <name evidence="1" type="ORF">BJ138DRAFT_1124064</name>
</gene>
<reference evidence="1" key="1">
    <citation type="journal article" date="2021" name="New Phytol.">
        <title>Evolutionary innovations through gain and loss of genes in the ectomycorrhizal Boletales.</title>
        <authorList>
            <person name="Wu G."/>
            <person name="Miyauchi S."/>
            <person name="Morin E."/>
            <person name="Kuo A."/>
            <person name="Drula E."/>
            <person name="Varga T."/>
            <person name="Kohler A."/>
            <person name="Feng B."/>
            <person name="Cao Y."/>
            <person name="Lipzen A."/>
            <person name="Daum C."/>
            <person name="Hundley H."/>
            <person name="Pangilinan J."/>
            <person name="Johnson J."/>
            <person name="Barry K."/>
            <person name="LaButti K."/>
            <person name="Ng V."/>
            <person name="Ahrendt S."/>
            <person name="Min B."/>
            <person name="Choi I.G."/>
            <person name="Park H."/>
            <person name="Plett J.M."/>
            <person name="Magnuson J."/>
            <person name="Spatafora J.W."/>
            <person name="Nagy L.G."/>
            <person name="Henrissat B."/>
            <person name="Grigoriev I.V."/>
            <person name="Yang Z.L."/>
            <person name="Xu J."/>
            <person name="Martin F.M."/>
        </authorList>
    </citation>
    <scope>NUCLEOTIDE SEQUENCE</scope>
    <source>
        <strain evidence="1">ATCC 28755</strain>
    </source>
</reference>
<dbReference type="Proteomes" id="UP000790377">
    <property type="component" value="Unassembled WGS sequence"/>
</dbReference>
<name>A0ACB8AK39_9AGAM</name>
<proteinExistence type="predicted"/>
<protein>
    <submittedName>
        <fullName evidence="1">Uncharacterized protein</fullName>
    </submittedName>
</protein>
<keyword evidence="2" id="KW-1185">Reference proteome</keyword>
<dbReference type="EMBL" id="MU267624">
    <property type="protein sequence ID" value="KAH7913764.1"/>
    <property type="molecule type" value="Genomic_DNA"/>
</dbReference>
<evidence type="ECO:0000313" key="2">
    <source>
        <dbReference type="Proteomes" id="UP000790377"/>
    </source>
</evidence>
<accession>A0ACB8AK39</accession>
<organism evidence="1 2">
    <name type="scientific">Hygrophoropsis aurantiaca</name>
    <dbReference type="NCBI Taxonomy" id="72124"/>
    <lineage>
        <taxon>Eukaryota</taxon>
        <taxon>Fungi</taxon>
        <taxon>Dikarya</taxon>
        <taxon>Basidiomycota</taxon>
        <taxon>Agaricomycotina</taxon>
        <taxon>Agaricomycetes</taxon>
        <taxon>Agaricomycetidae</taxon>
        <taxon>Boletales</taxon>
        <taxon>Coniophorineae</taxon>
        <taxon>Hygrophoropsidaceae</taxon>
        <taxon>Hygrophoropsis</taxon>
    </lineage>
</organism>
<sequence>MQYPIGDTKEGVEALTSPKKDVASPTLALTPLSMLDYRPGEDPCPISRLPNEMLLSIFQSMVKFWNGSDSGVKSPGAITLSHVSCHWRRLSTTTPTLWTIVPIAPSKVSNLDFFQEYLRRSADLPISIYLMPKTPSWSSICSGQSTLVYEPFIDALLPVSHRITRLSSIFSGGALSRLLDAVLTKSASSVPTHNIFGPLITLIVNVGSQLTTGQFHHLLVGSPTLVSLIFDNRAVDLRNLGRHMIYLPVLENITYIGSPTRRKPSDLFSVLHAPSARRLELNSIGLYHHQDVMQAFFEDGSPKFPAVQTLVLYSFSKVGTQARQQFISAFPRVSHLSIDSETLIQLKLHELHQLRSDPAGVAWSQITHLTLDYIGSHFPDDDDDGHLYSVDEITFSYVDLWLRARQAITKSSMCIRVTCAIGNGATREFSEHLADLRSFGDVRYVERRPNHDVVGFD</sequence>